<evidence type="ECO:0008006" key="3">
    <source>
        <dbReference type="Google" id="ProtNLM"/>
    </source>
</evidence>
<dbReference type="Proteomes" id="UP000827133">
    <property type="component" value="Unassembled WGS sequence"/>
</dbReference>
<dbReference type="Gene3D" id="3.90.1200.10">
    <property type="match status" value="1"/>
</dbReference>
<keyword evidence="2" id="KW-1185">Reference proteome</keyword>
<comment type="caution">
    <text evidence="1">The sequence shown here is derived from an EMBL/GenBank/DDBJ whole genome shotgun (WGS) entry which is preliminary data.</text>
</comment>
<dbReference type="RefSeq" id="XP_044677144.1">
    <property type="nucleotide sequence ID" value="XM_044828590.1"/>
</dbReference>
<dbReference type="AlphaFoldDB" id="A0A9P8DA47"/>
<dbReference type="GeneID" id="68318895"/>
<dbReference type="SUPFAM" id="SSF56112">
    <property type="entry name" value="Protein kinase-like (PK-like)"/>
    <property type="match status" value="1"/>
</dbReference>
<dbReference type="KEGG" id="fmu:J7337_011039"/>
<sequence length="132" mass="14699">MKCIVHGDAHIGITFMSSAGEPSFLDWQVTQSALAMHDVAYFIGGALSIQDRRTHEKDLLQSYLGALKLAGGPGLEIEDVWEEYRRQTFRGFAWALAGPLMQSRKIVDAMVERHCAAIVDHKSIELLEGQEL</sequence>
<evidence type="ECO:0000313" key="2">
    <source>
        <dbReference type="Proteomes" id="UP000827133"/>
    </source>
</evidence>
<reference evidence="1" key="1">
    <citation type="journal article" date="2021" name="Mol. Plant Microbe Interact.">
        <title>Telomere to telomere genome assembly of Fusarium musae F31, causal agent of crown rot disease of banana.</title>
        <authorList>
            <person name="Degradi L."/>
            <person name="Tava V."/>
            <person name="Kunova A."/>
            <person name="Cortesi P."/>
            <person name="Saracchi M."/>
            <person name="Pasquali M."/>
        </authorList>
    </citation>
    <scope>NUCLEOTIDE SEQUENCE</scope>
    <source>
        <strain evidence="1">F31</strain>
    </source>
</reference>
<dbReference type="EMBL" id="JAHBCI010000008">
    <property type="protein sequence ID" value="KAG9498144.1"/>
    <property type="molecule type" value="Genomic_DNA"/>
</dbReference>
<protein>
    <recommendedName>
        <fullName evidence="3">CHK kinase-like domain-containing protein</fullName>
    </recommendedName>
</protein>
<dbReference type="InterPro" id="IPR011009">
    <property type="entry name" value="Kinase-like_dom_sf"/>
</dbReference>
<gene>
    <name evidence="1" type="ORF">J7337_011039</name>
</gene>
<name>A0A9P8DA47_9HYPO</name>
<organism evidence="1 2">
    <name type="scientific">Fusarium musae</name>
    <dbReference type="NCBI Taxonomy" id="1042133"/>
    <lineage>
        <taxon>Eukaryota</taxon>
        <taxon>Fungi</taxon>
        <taxon>Dikarya</taxon>
        <taxon>Ascomycota</taxon>
        <taxon>Pezizomycotina</taxon>
        <taxon>Sordariomycetes</taxon>
        <taxon>Hypocreomycetidae</taxon>
        <taxon>Hypocreales</taxon>
        <taxon>Nectriaceae</taxon>
        <taxon>Fusarium</taxon>
    </lineage>
</organism>
<accession>A0A9P8DA47</accession>
<proteinExistence type="predicted"/>
<evidence type="ECO:0000313" key="1">
    <source>
        <dbReference type="EMBL" id="KAG9498144.1"/>
    </source>
</evidence>